<evidence type="ECO:0000313" key="1">
    <source>
        <dbReference type="EMBL" id="CAI8615622.1"/>
    </source>
</evidence>
<gene>
    <name evidence="1" type="ORF">VFH_V187920</name>
</gene>
<name>A0AAV1AZS4_VICFA</name>
<organism evidence="1 2">
    <name type="scientific">Vicia faba</name>
    <name type="common">Broad bean</name>
    <name type="synonym">Faba vulgaris</name>
    <dbReference type="NCBI Taxonomy" id="3906"/>
    <lineage>
        <taxon>Eukaryota</taxon>
        <taxon>Viridiplantae</taxon>
        <taxon>Streptophyta</taxon>
        <taxon>Embryophyta</taxon>
        <taxon>Tracheophyta</taxon>
        <taxon>Spermatophyta</taxon>
        <taxon>Magnoliopsida</taxon>
        <taxon>eudicotyledons</taxon>
        <taxon>Gunneridae</taxon>
        <taxon>Pentapetalae</taxon>
        <taxon>rosids</taxon>
        <taxon>fabids</taxon>
        <taxon>Fabales</taxon>
        <taxon>Fabaceae</taxon>
        <taxon>Papilionoideae</taxon>
        <taxon>50 kb inversion clade</taxon>
        <taxon>NPAAA clade</taxon>
        <taxon>Hologalegina</taxon>
        <taxon>IRL clade</taxon>
        <taxon>Fabeae</taxon>
        <taxon>Vicia</taxon>
    </lineage>
</organism>
<evidence type="ECO:0000313" key="2">
    <source>
        <dbReference type="Proteomes" id="UP001157006"/>
    </source>
</evidence>
<dbReference type="EMBL" id="OX451740">
    <property type="protein sequence ID" value="CAI8615622.1"/>
    <property type="molecule type" value="Genomic_DNA"/>
</dbReference>
<dbReference type="Proteomes" id="UP001157006">
    <property type="component" value="Chromosome 5"/>
</dbReference>
<reference evidence="1 2" key="1">
    <citation type="submission" date="2023-01" db="EMBL/GenBank/DDBJ databases">
        <authorList>
            <person name="Kreplak J."/>
        </authorList>
    </citation>
    <scope>NUCLEOTIDE SEQUENCE [LARGE SCALE GENOMIC DNA]</scope>
</reference>
<protein>
    <submittedName>
        <fullName evidence="1">Uncharacterized protein</fullName>
    </submittedName>
</protein>
<proteinExistence type="predicted"/>
<keyword evidence="2" id="KW-1185">Reference proteome</keyword>
<dbReference type="AlphaFoldDB" id="A0AAV1AZS4"/>
<sequence length="122" mass="14581">MEMRRIEEEWWWCVDGNMDNDEERKSWNELCEELVLILWNLPDFSITIRFIFNNINNNVNNNITNSRRNRKEMEPGFGAETNRTKVEGSSLFIAVLDYWSRFVGRFGSKTVTNLWVDLAVRQ</sequence>
<accession>A0AAV1AZS4</accession>